<evidence type="ECO:0000313" key="2">
    <source>
        <dbReference type="Proteomes" id="UP000578112"/>
    </source>
</evidence>
<keyword evidence="2" id="KW-1185">Reference proteome</keyword>
<accession>A0A7W7I1H8</accession>
<comment type="caution">
    <text evidence="1">The sequence shown here is derived from an EMBL/GenBank/DDBJ whole genome shotgun (WGS) entry which is preliminary data.</text>
</comment>
<evidence type="ECO:0000313" key="1">
    <source>
        <dbReference type="EMBL" id="MBB4764712.1"/>
    </source>
</evidence>
<gene>
    <name evidence="1" type="ORF">BJ971_005268</name>
</gene>
<name>A0A7W7I1H8_9ACTN</name>
<reference evidence="1 2" key="1">
    <citation type="submission" date="2020-08" db="EMBL/GenBank/DDBJ databases">
        <title>Sequencing the genomes of 1000 actinobacteria strains.</title>
        <authorList>
            <person name="Klenk H.-P."/>
        </authorList>
    </citation>
    <scope>NUCLEOTIDE SEQUENCE [LARGE SCALE GENOMIC DNA]</scope>
    <source>
        <strain evidence="1 2">DSM 43149</strain>
    </source>
</reference>
<sequence length="71" mass="8741">MAENKRGRFGRLWHDTFHDWFFRSLIGPAQTSNAVHGADRFAREQWKRDLAERKRFTREQRERARQRPRTN</sequence>
<dbReference type="Proteomes" id="UP000578112">
    <property type="component" value="Unassembled WGS sequence"/>
</dbReference>
<dbReference type="AlphaFoldDB" id="A0A7W7I1H8"/>
<dbReference type="RefSeq" id="WP_184995870.1">
    <property type="nucleotide sequence ID" value="NZ_BOMK01000003.1"/>
</dbReference>
<protein>
    <submittedName>
        <fullName evidence="1">Uncharacterized protein</fullName>
    </submittedName>
</protein>
<organism evidence="1 2">
    <name type="scientific">Actinoplanes digitatis</name>
    <dbReference type="NCBI Taxonomy" id="1868"/>
    <lineage>
        <taxon>Bacteria</taxon>
        <taxon>Bacillati</taxon>
        <taxon>Actinomycetota</taxon>
        <taxon>Actinomycetes</taxon>
        <taxon>Micromonosporales</taxon>
        <taxon>Micromonosporaceae</taxon>
        <taxon>Actinoplanes</taxon>
    </lineage>
</organism>
<dbReference type="EMBL" id="JACHNH010000001">
    <property type="protein sequence ID" value="MBB4764712.1"/>
    <property type="molecule type" value="Genomic_DNA"/>
</dbReference>
<proteinExistence type="predicted"/>